<gene>
    <name evidence="9" type="ORF">SAMN06295960_1106</name>
</gene>
<dbReference type="RefSeq" id="WP_085493288.1">
    <property type="nucleotide sequence ID" value="NZ_FXAZ01000001.1"/>
</dbReference>
<dbReference type="STRING" id="1852522.SAMN06295960_1106"/>
<dbReference type="GO" id="GO:0005886">
    <property type="term" value="C:plasma membrane"/>
    <property type="evidence" value="ECO:0007669"/>
    <property type="project" value="UniProtKB-SubCell"/>
</dbReference>
<sequence length="311" mass="33995">MVILNYLLVCFIFGTTFLAVKIGVDASAPPFLSAGLRFFIAGVILLGWMLLRKKANLSLLLRKELMITGFCLTFGTFSTLYWGEQFVASGNAAVLSATGPMMILLIQLFVMRQKPSPRSLIGCVIGLLGVVLLILPSLTMAWSVWILLGSIAIIMGELFYSSGALYSKKANKYFRDVSPIALNAVQMTYGGLMLLILSACTESWNIHSFQSAGAISSLLYLIVVGSMIGHSLFYWLVSRTTPVFASTWLYISPMIALAIGVLFYDEKITWLTVIGAITIIAGTILVNWGDLKLLLSAKKRAETIEPVSYST</sequence>
<feature type="transmembrane region" description="Helical" evidence="7">
    <location>
        <begin position="142"/>
        <end position="160"/>
    </location>
</feature>
<proteinExistence type="inferred from homology"/>
<keyword evidence="10" id="KW-1185">Reference proteome</keyword>
<name>A0A1X7J1S7_9BACL</name>
<evidence type="ECO:0000259" key="8">
    <source>
        <dbReference type="Pfam" id="PF00892"/>
    </source>
</evidence>
<keyword evidence="5 7" id="KW-1133">Transmembrane helix</keyword>
<dbReference type="InterPro" id="IPR037185">
    <property type="entry name" value="EmrE-like"/>
</dbReference>
<evidence type="ECO:0000256" key="5">
    <source>
        <dbReference type="ARBA" id="ARBA00022989"/>
    </source>
</evidence>
<feature type="transmembrane region" description="Helical" evidence="7">
    <location>
        <begin position="119"/>
        <end position="136"/>
    </location>
</feature>
<protein>
    <submittedName>
        <fullName evidence="9">Permease of the drug/metabolite transporter (DMT) superfamily</fullName>
    </submittedName>
</protein>
<dbReference type="Pfam" id="PF00892">
    <property type="entry name" value="EamA"/>
    <property type="match status" value="2"/>
</dbReference>
<reference evidence="9 10" key="1">
    <citation type="submission" date="2017-04" db="EMBL/GenBank/DDBJ databases">
        <authorList>
            <person name="Afonso C.L."/>
            <person name="Miller P.J."/>
            <person name="Scott M.A."/>
            <person name="Spackman E."/>
            <person name="Goraichik I."/>
            <person name="Dimitrov K.M."/>
            <person name="Suarez D.L."/>
            <person name="Swayne D.E."/>
        </authorList>
    </citation>
    <scope>NUCLEOTIDE SEQUENCE [LARGE SCALE GENOMIC DNA]</scope>
    <source>
        <strain evidence="9 10">11</strain>
    </source>
</reference>
<keyword evidence="3" id="KW-1003">Cell membrane</keyword>
<evidence type="ECO:0000313" key="9">
    <source>
        <dbReference type="EMBL" id="SMG21402.1"/>
    </source>
</evidence>
<feature type="transmembrane region" description="Helical" evidence="7">
    <location>
        <begin position="7"/>
        <end position="24"/>
    </location>
</feature>
<organism evidence="9 10">
    <name type="scientific">Paenibacillus aquistagni</name>
    <dbReference type="NCBI Taxonomy" id="1852522"/>
    <lineage>
        <taxon>Bacteria</taxon>
        <taxon>Bacillati</taxon>
        <taxon>Bacillota</taxon>
        <taxon>Bacilli</taxon>
        <taxon>Bacillales</taxon>
        <taxon>Paenibacillaceae</taxon>
        <taxon>Paenibacillus</taxon>
    </lineage>
</organism>
<dbReference type="InterPro" id="IPR050638">
    <property type="entry name" value="AA-Vitamin_Transporters"/>
</dbReference>
<dbReference type="PANTHER" id="PTHR32322:SF18">
    <property type="entry name" value="S-ADENOSYLMETHIONINE_S-ADENOSYLHOMOCYSTEINE TRANSPORTER"/>
    <property type="match status" value="1"/>
</dbReference>
<feature type="transmembrane region" description="Helical" evidence="7">
    <location>
        <begin position="243"/>
        <end position="264"/>
    </location>
</feature>
<dbReference type="Gene3D" id="1.10.3730.20">
    <property type="match status" value="1"/>
</dbReference>
<dbReference type="Proteomes" id="UP000193834">
    <property type="component" value="Unassembled WGS sequence"/>
</dbReference>
<feature type="transmembrane region" description="Helical" evidence="7">
    <location>
        <begin position="63"/>
        <end position="82"/>
    </location>
</feature>
<keyword evidence="6 7" id="KW-0472">Membrane</keyword>
<comment type="similarity">
    <text evidence="2">Belongs to the EamA transporter family.</text>
</comment>
<dbReference type="EMBL" id="FXAZ01000001">
    <property type="protein sequence ID" value="SMG21402.1"/>
    <property type="molecule type" value="Genomic_DNA"/>
</dbReference>
<feature type="transmembrane region" description="Helical" evidence="7">
    <location>
        <begin position="218"/>
        <end position="236"/>
    </location>
</feature>
<dbReference type="OrthoDB" id="9812547at2"/>
<evidence type="ECO:0000256" key="4">
    <source>
        <dbReference type="ARBA" id="ARBA00022692"/>
    </source>
</evidence>
<evidence type="ECO:0000256" key="2">
    <source>
        <dbReference type="ARBA" id="ARBA00007362"/>
    </source>
</evidence>
<dbReference type="PANTHER" id="PTHR32322">
    <property type="entry name" value="INNER MEMBRANE TRANSPORTER"/>
    <property type="match status" value="1"/>
</dbReference>
<feature type="transmembrane region" description="Helical" evidence="7">
    <location>
        <begin position="30"/>
        <end position="51"/>
    </location>
</feature>
<dbReference type="AlphaFoldDB" id="A0A1X7J1S7"/>
<evidence type="ECO:0000256" key="7">
    <source>
        <dbReference type="SAM" id="Phobius"/>
    </source>
</evidence>
<feature type="transmembrane region" description="Helical" evidence="7">
    <location>
        <begin position="88"/>
        <end position="110"/>
    </location>
</feature>
<dbReference type="InterPro" id="IPR000620">
    <property type="entry name" value="EamA_dom"/>
</dbReference>
<evidence type="ECO:0000256" key="6">
    <source>
        <dbReference type="ARBA" id="ARBA00023136"/>
    </source>
</evidence>
<accession>A0A1X7J1S7</accession>
<keyword evidence="4 7" id="KW-0812">Transmembrane</keyword>
<evidence type="ECO:0000313" key="10">
    <source>
        <dbReference type="Proteomes" id="UP000193834"/>
    </source>
</evidence>
<comment type="subcellular location">
    <subcellularLocation>
        <location evidence="1">Cell membrane</location>
        <topology evidence="1">Multi-pass membrane protein</topology>
    </subcellularLocation>
</comment>
<feature type="transmembrane region" description="Helical" evidence="7">
    <location>
        <begin position="270"/>
        <end position="289"/>
    </location>
</feature>
<feature type="domain" description="EamA" evidence="8">
    <location>
        <begin position="3"/>
        <end position="134"/>
    </location>
</feature>
<feature type="transmembrane region" description="Helical" evidence="7">
    <location>
        <begin position="180"/>
        <end position="198"/>
    </location>
</feature>
<feature type="domain" description="EamA" evidence="8">
    <location>
        <begin position="148"/>
        <end position="287"/>
    </location>
</feature>
<evidence type="ECO:0000256" key="1">
    <source>
        <dbReference type="ARBA" id="ARBA00004651"/>
    </source>
</evidence>
<evidence type="ECO:0000256" key="3">
    <source>
        <dbReference type="ARBA" id="ARBA00022475"/>
    </source>
</evidence>
<dbReference type="SUPFAM" id="SSF103481">
    <property type="entry name" value="Multidrug resistance efflux transporter EmrE"/>
    <property type="match status" value="2"/>
</dbReference>